<keyword evidence="9" id="KW-1185">Reference proteome</keyword>
<keyword evidence="6" id="KW-0862">Zinc</keyword>
<feature type="binding site" evidence="6">
    <location>
        <position position="241"/>
    </location>
    <ligand>
        <name>Zn(2+)</name>
        <dbReference type="ChEBI" id="CHEBI:29105"/>
    </ligand>
</feature>
<feature type="transmembrane region" description="Helical" evidence="7">
    <location>
        <begin position="173"/>
        <end position="194"/>
    </location>
</feature>
<feature type="binding site" evidence="6">
    <location>
        <position position="245"/>
    </location>
    <ligand>
        <name>Zn(2+)</name>
        <dbReference type="ChEBI" id="CHEBI:29105"/>
    </ligand>
</feature>
<dbReference type="InterPro" id="IPR004254">
    <property type="entry name" value="AdipoR/HlyIII-related"/>
</dbReference>
<dbReference type="GO" id="GO:0016020">
    <property type="term" value="C:membrane"/>
    <property type="evidence" value="ECO:0007669"/>
    <property type="project" value="UniProtKB-SubCell"/>
</dbReference>
<evidence type="ECO:0008006" key="10">
    <source>
        <dbReference type="Google" id="ProtNLM"/>
    </source>
</evidence>
<feature type="transmembrane region" description="Helical" evidence="7">
    <location>
        <begin position="114"/>
        <end position="134"/>
    </location>
</feature>
<evidence type="ECO:0000256" key="2">
    <source>
        <dbReference type="ARBA" id="ARBA00007018"/>
    </source>
</evidence>
<dbReference type="AlphaFoldDB" id="A0A0D2F3Z5"/>
<comment type="similarity">
    <text evidence="2">Belongs to the ADIPOR family.</text>
</comment>
<name>A0A0D2F3Z5_9EURO</name>
<dbReference type="OrthoDB" id="529367at2759"/>
<evidence type="ECO:0000313" key="8">
    <source>
        <dbReference type="EMBL" id="KIW54614.1"/>
    </source>
</evidence>
<evidence type="ECO:0000256" key="5">
    <source>
        <dbReference type="ARBA" id="ARBA00023136"/>
    </source>
</evidence>
<proteinExistence type="inferred from homology"/>
<dbReference type="Proteomes" id="UP000054342">
    <property type="component" value="Unassembled WGS sequence"/>
</dbReference>
<evidence type="ECO:0000256" key="7">
    <source>
        <dbReference type="SAM" id="Phobius"/>
    </source>
</evidence>
<dbReference type="GeneID" id="25328871"/>
<dbReference type="RefSeq" id="XP_013315198.1">
    <property type="nucleotide sequence ID" value="XM_013459744.1"/>
</dbReference>
<accession>A0A0D2F3Z5</accession>
<keyword evidence="4 7" id="KW-1133">Transmembrane helix</keyword>
<dbReference type="PANTHER" id="PTHR20855">
    <property type="entry name" value="ADIPOR/PROGESTIN RECEPTOR-RELATED"/>
    <property type="match status" value="1"/>
</dbReference>
<dbReference type="Pfam" id="PF03006">
    <property type="entry name" value="HlyIII"/>
    <property type="match status" value="1"/>
</dbReference>
<evidence type="ECO:0000256" key="1">
    <source>
        <dbReference type="ARBA" id="ARBA00004141"/>
    </source>
</evidence>
<dbReference type="PANTHER" id="PTHR20855:SF52">
    <property type="entry name" value="ADIPONECTIN RECEPTOR PROTEIN"/>
    <property type="match status" value="1"/>
</dbReference>
<gene>
    <name evidence="8" type="ORF">PV05_06963</name>
</gene>
<evidence type="ECO:0000256" key="6">
    <source>
        <dbReference type="PIRSR" id="PIRSR604254-1"/>
    </source>
</evidence>
<sequence length="279" mass="31768">MSLRWKSLPRWQKQNKYIRSGYRKASYSYYRSAKDIAGWHNETVNIWSHLFGAITFSLFLIQFLAQSGTLTLDVVAVVTFFLGVIVCFTLSFLHHLLSNHSRKVMILAQRLDHFGIVVVIWSTAVSFIYFAFYYDRQLQVYHFGVITAAALLATLCVSQPIFRHPESRATRTLTFFALGFSATLPAMSLVVHHWEATHCQTILLASYRNLIILNSVGGILHCMQIPERFCWDAFDVLGASHQIMHIMAVWGALLYRAGLLAARQAWQRESAIGLACTTE</sequence>
<feature type="transmembrane region" description="Helical" evidence="7">
    <location>
        <begin position="70"/>
        <end position="93"/>
    </location>
</feature>
<keyword evidence="3 7" id="KW-0812">Transmembrane</keyword>
<feature type="transmembrane region" description="Helical" evidence="7">
    <location>
        <begin position="243"/>
        <end position="262"/>
    </location>
</feature>
<feature type="binding site" evidence="6">
    <location>
        <position position="95"/>
    </location>
    <ligand>
        <name>Zn(2+)</name>
        <dbReference type="ChEBI" id="CHEBI:29105"/>
    </ligand>
</feature>
<organism evidence="8 9">
    <name type="scientific">Exophiala xenobiotica</name>
    <dbReference type="NCBI Taxonomy" id="348802"/>
    <lineage>
        <taxon>Eukaryota</taxon>
        <taxon>Fungi</taxon>
        <taxon>Dikarya</taxon>
        <taxon>Ascomycota</taxon>
        <taxon>Pezizomycotina</taxon>
        <taxon>Eurotiomycetes</taxon>
        <taxon>Chaetothyriomycetidae</taxon>
        <taxon>Chaetothyriales</taxon>
        <taxon>Herpotrichiellaceae</taxon>
        <taxon>Exophiala</taxon>
    </lineage>
</organism>
<evidence type="ECO:0000256" key="4">
    <source>
        <dbReference type="ARBA" id="ARBA00022989"/>
    </source>
</evidence>
<comment type="subcellular location">
    <subcellularLocation>
        <location evidence="1">Membrane</location>
        <topology evidence="1">Multi-pass membrane protein</topology>
    </subcellularLocation>
</comment>
<feature type="transmembrane region" description="Helical" evidence="7">
    <location>
        <begin position="44"/>
        <end position="64"/>
    </location>
</feature>
<keyword evidence="5 7" id="KW-0472">Membrane</keyword>
<reference evidence="8 9" key="1">
    <citation type="submission" date="2015-01" db="EMBL/GenBank/DDBJ databases">
        <title>The Genome Sequence of Exophiala xenobiotica CBS118157.</title>
        <authorList>
            <consortium name="The Broad Institute Genomics Platform"/>
            <person name="Cuomo C."/>
            <person name="de Hoog S."/>
            <person name="Gorbushina A."/>
            <person name="Stielow B."/>
            <person name="Teixiera M."/>
            <person name="Abouelleil A."/>
            <person name="Chapman S.B."/>
            <person name="Priest M."/>
            <person name="Young S.K."/>
            <person name="Wortman J."/>
            <person name="Nusbaum C."/>
            <person name="Birren B."/>
        </authorList>
    </citation>
    <scope>NUCLEOTIDE SEQUENCE [LARGE SCALE GENOMIC DNA]</scope>
    <source>
        <strain evidence="8 9">CBS 118157</strain>
    </source>
</reference>
<dbReference type="EMBL" id="KN847320">
    <property type="protein sequence ID" value="KIW54614.1"/>
    <property type="molecule type" value="Genomic_DNA"/>
</dbReference>
<protein>
    <recommendedName>
        <fullName evidence="10">Hemolysin III family channel protein</fullName>
    </recommendedName>
</protein>
<dbReference type="GO" id="GO:0006882">
    <property type="term" value="P:intracellular zinc ion homeostasis"/>
    <property type="evidence" value="ECO:0007669"/>
    <property type="project" value="TreeGrafter"/>
</dbReference>
<dbReference type="GO" id="GO:0038023">
    <property type="term" value="F:signaling receptor activity"/>
    <property type="evidence" value="ECO:0007669"/>
    <property type="project" value="TreeGrafter"/>
</dbReference>
<feature type="transmembrane region" description="Helical" evidence="7">
    <location>
        <begin position="140"/>
        <end position="161"/>
    </location>
</feature>
<dbReference type="STRING" id="348802.A0A0D2F3Z5"/>
<dbReference type="HOGENOM" id="CLU_023075_2_0_1"/>
<keyword evidence="6" id="KW-0479">Metal-binding</keyword>
<dbReference type="GO" id="GO:0046872">
    <property type="term" value="F:metal ion binding"/>
    <property type="evidence" value="ECO:0007669"/>
    <property type="project" value="UniProtKB-KW"/>
</dbReference>
<evidence type="ECO:0000256" key="3">
    <source>
        <dbReference type="ARBA" id="ARBA00022692"/>
    </source>
</evidence>
<evidence type="ECO:0000313" key="9">
    <source>
        <dbReference type="Proteomes" id="UP000054342"/>
    </source>
</evidence>